<reference evidence="5" key="1">
    <citation type="submission" date="2024-07" db="EMBL/GenBank/DDBJ databases">
        <authorList>
            <person name="Yu S.T."/>
        </authorList>
    </citation>
    <scope>NUCLEOTIDE SEQUENCE</scope>
    <source>
        <strain evidence="5">R08</strain>
    </source>
</reference>
<dbReference type="InterPro" id="IPR038261">
    <property type="entry name" value="GPP34-like_sf"/>
</dbReference>
<organism evidence="5">
    <name type="scientific">Streptomyces sp. R08</name>
    <dbReference type="NCBI Taxonomy" id="3238624"/>
    <lineage>
        <taxon>Bacteria</taxon>
        <taxon>Bacillati</taxon>
        <taxon>Actinomycetota</taxon>
        <taxon>Actinomycetes</taxon>
        <taxon>Kitasatosporales</taxon>
        <taxon>Streptomycetaceae</taxon>
        <taxon>Streptomyces</taxon>
    </lineage>
</organism>
<gene>
    <name evidence="5" type="ORF">AB5J58_37165</name>
</gene>
<evidence type="ECO:0000256" key="1">
    <source>
        <dbReference type="ARBA" id="ARBA00004255"/>
    </source>
</evidence>
<dbReference type="GO" id="GO:0070273">
    <property type="term" value="F:phosphatidylinositol-4-phosphate binding"/>
    <property type="evidence" value="ECO:0007669"/>
    <property type="project" value="InterPro"/>
</dbReference>
<keyword evidence="3" id="KW-0446">Lipid-binding</keyword>
<protein>
    <submittedName>
        <fullName evidence="5">GPP34 family phosphoprotein</fullName>
    </submittedName>
</protein>
<name>A0AB39MHE6_9ACTN</name>
<dbReference type="Gene3D" id="1.10.3630.10">
    <property type="entry name" value="yeast vps74-n-term truncation variant domain like"/>
    <property type="match status" value="1"/>
</dbReference>
<dbReference type="GO" id="GO:0005737">
    <property type="term" value="C:cytoplasm"/>
    <property type="evidence" value="ECO:0007669"/>
    <property type="project" value="UniProtKB-ARBA"/>
</dbReference>
<sequence>MSTPRDLMIVAMDVAPDRPVETGDLSLALAGAEVVDLLAAGAVVLDGDLIVPNPQVPLEDGLLDQAATALVRETPYESVENWLWRRGRDLSSAYLAALEAEGLVARQRGRWIPVRTGKTALVDSPARSRAAERWSEGEPVLAQLAAAAGIGEVSDEDSAKIADESLDTVIAVVHDAVTELEAVRQRKTVEDAAYDNVWRGM</sequence>
<keyword evidence="2" id="KW-0333">Golgi apparatus</keyword>
<comment type="subcellular location">
    <subcellularLocation>
        <location evidence="1">Golgi apparatus membrane</location>
        <topology evidence="1">Peripheral membrane protein</topology>
        <orientation evidence="1">Cytoplasmic side</orientation>
    </subcellularLocation>
</comment>
<evidence type="ECO:0000256" key="3">
    <source>
        <dbReference type="ARBA" id="ARBA00023121"/>
    </source>
</evidence>
<dbReference type="EMBL" id="CP163431">
    <property type="protein sequence ID" value="XDQ05444.1"/>
    <property type="molecule type" value="Genomic_DNA"/>
</dbReference>
<dbReference type="RefSeq" id="WP_328827998.1">
    <property type="nucleotide sequence ID" value="NZ_CP163431.1"/>
</dbReference>
<dbReference type="InterPro" id="IPR008628">
    <property type="entry name" value="GPP34-like"/>
</dbReference>
<evidence type="ECO:0000256" key="4">
    <source>
        <dbReference type="ARBA" id="ARBA00023136"/>
    </source>
</evidence>
<proteinExistence type="predicted"/>
<dbReference type="AlphaFoldDB" id="A0AB39MHE6"/>
<evidence type="ECO:0000256" key="2">
    <source>
        <dbReference type="ARBA" id="ARBA00023034"/>
    </source>
</evidence>
<dbReference type="GO" id="GO:0012505">
    <property type="term" value="C:endomembrane system"/>
    <property type="evidence" value="ECO:0007669"/>
    <property type="project" value="UniProtKB-ARBA"/>
</dbReference>
<dbReference type="Pfam" id="PF05719">
    <property type="entry name" value="GPP34"/>
    <property type="match status" value="1"/>
</dbReference>
<evidence type="ECO:0000313" key="5">
    <source>
        <dbReference type="EMBL" id="XDQ05444.1"/>
    </source>
</evidence>
<keyword evidence="4" id="KW-0472">Membrane</keyword>
<accession>A0AB39MHE6</accession>